<name>A0ABW3M3V7_9PSEU</name>
<comment type="caution">
    <text evidence="1">The sequence shown here is derived from an EMBL/GenBank/DDBJ whole genome shotgun (WGS) entry which is preliminary data.</text>
</comment>
<organism evidence="1 2">
    <name type="scientific">Kibdelosporangium lantanae</name>
    <dbReference type="NCBI Taxonomy" id="1497396"/>
    <lineage>
        <taxon>Bacteria</taxon>
        <taxon>Bacillati</taxon>
        <taxon>Actinomycetota</taxon>
        <taxon>Actinomycetes</taxon>
        <taxon>Pseudonocardiales</taxon>
        <taxon>Pseudonocardiaceae</taxon>
        <taxon>Kibdelosporangium</taxon>
    </lineage>
</organism>
<reference evidence="2" key="1">
    <citation type="journal article" date="2019" name="Int. J. Syst. Evol. Microbiol.">
        <title>The Global Catalogue of Microorganisms (GCM) 10K type strain sequencing project: providing services to taxonomists for standard genome sequencing and annotation.</title>
        <authorList>
            <consortium name="The Broad Institute Genomics Platform"/>
            <consortium name="The Broad Institute Genome Sequencing Center for Infectious Disease"/>
            <person name="Wu L."/>
            <person name="Ma J."/>
        </authorList>
    </citation>
    <scope>NUCLEOTIDE SEQUENCE [LARGE SCALE GENOMIC DNA]</scope>
    <source>
        <strain evidence="2">JCM 31486</strain>
    </source>
</reference>
<dbReference type="SUPFAM" id="SSF52540">
    <property type="entry name" value="P-loop containing nucleoside triphosphate hydrolases"/>
    <property type="match status" value="1"/>
</dbReference>
<dbReference type="EMBL" id="JBHTIS010000264">
    <property type="protein sequence ID" value="MFD1045317.1"/>
    <property type="molecule type" value="Genomic_DNA"/>
</dbReference>
<keyword evidence="2" id="KW-1185">Reference proteome</keyword>
<accession>A0ABW3M3V7</accession>
<gene>
    <name evidence="1" type="ORF">ACFQ1S_06825</name>
</gene>
<evidence type="ECO:0008006" key="3">
    <source>
        <dbReference type="Google" id="ProtNLM"/>
    </source>
</evidence>
<evidence type="ECO:0000313" key="2">
    <source>
        <dbReference type="Proteomes" id="UP001597045"/>
    </source>
</evidence>
<feature type="non-terminal residue" evidence="1">
    <location>
        <position position="1"/>
    </location>
</feature>
<sequence length="84" mass="8812">RKFTVMDTGGWEPTATGLQASVAAQAEYAMSTADAILLVVDVLVGKPVEVAVGPGRTGLAAGTEQIRTVLADLVGELDRMRELR</sequence>
<evidence type="ECO:0000313" key="1">
    <source>
        <dbReference type="EMBL" id="MFD1045317.1"/>
    </source>
</evidence>
<protein>
    <recommendedName>
        <fullName evidence="3">Hydrogenase maturation protease</fullName>
    </recommendedName>
</protein>
<proteinExistence type="predicted"/>
<dbReference type="InterPro" id="IPR027417">
    <property type="entry name" value="P-loop_NTPase"/>
</dbReference>
<dbReference type="Proteomes" id="UP001597045">
    <property type="component" value="Unassembled WGS sequence"/>
</dbReference>